<dbReference type="EMBL" id="JBEPLU010000001">
    <property type="protein sequence ID" value="MET3525068.1"/>
    <property type="molecule type" value="Genomic_DNA"/>
</dbReference>
<evidence type="ECO:0000256" key="1">
    <source>
        <dbReference type="SAM" id="SignalP"/>
    </source>
</evidence>
<dbReference type="Proteomes" id="UP001549110">
    <property type="component" value="Unassembled WGS sequence"/>
</dbReference>
<keyword evidence="3" id="KW-1185">Reference proteome</keyword>
<feature type="signal peptide" evidence="1">
    <location>
        <begin position="1"/>
        <end position="23"/>
    </location>
</feature>
<gene>
    <name evidence="2" type="ORF">ABID41_000163</name>
</gene>
<organism evidence="2 3">
    <name type="scientific">Phenylobacterium koreense</name>
    <dbReference type="NCBI Taxonomy" id="266125"/>
    <lineage>
        <taxon>Bacteria</taxon>
        <taxon>Pseudomonadati</taxon>
        <taxon>Pseudomonadota</taxon>
        <taxon>Alphaproteobacteria</taxon>
        <taxon>Caulobacterales</taxon>
        <taxon>Caulobacteraceae</taxon>
        <taxon>Phenylobacterium</taxon>
    </lineage>
</organism>
<sequence length="156" mass="17455">MSMPHIVTFFALLTFAVPASASAAKTVEACDVAERPRDYQRQKFTVATDLTIDMRHGALLNHEAYPECKGILFAVVPNTPAAAAYREIEDAMLGVTYFRRHTRRAPSVWLDLHGIRVRATGAMFCSSASEHDCQMHVTDLRDVAYPPSFPTEMRPR</sequence>
<evidence type="ECO:0000313" key="2">
    <source>
        <dbReference type="EMBL" id="MET3525068.1"/>
    </source>
</evidence>
<protein>
    <submittedName>
        <fullName evidence="2">Uncharacterized protein</fullName>
    </submittedName>
</protein>
<evidence type="ECO:0000313" key="3">
    <source>
        <dbReference type="Proteomes" id="UP001549110"/>
    </source>
</evidence>
<name>A0ABV2EDF7_9CAUL</name>
<feature type="chain" id="PRO_5045453820" evidence="1">
    <location>
        <begin position="24"/>
        <end position="156"/>
    </location>
</feature>
<reference evidence="2 3" key="1">
    <citation type="submission" date="2024-06" db="EMBL/GenBank/DDBJ databases">
        <title>Genomic Encyclopedia of Type Strains, Phase IV (KMG-IV): sequencing the most valuable type-strain genomes for metagenomic binning, comparative biology and taxonomic classification.</title>
        <authorList>
            <person name="Goeker M."/>
        </authorList>
    </citation>
    <scope>NUCLEOTIDE SEQUENCE [LARGE SCALE GENOMIC DNA]</scope>
    <source>
        <strain evidence="2 3">DSM 17809</strain>
    </source>
</reference>
<dbReference type="RefSeq" id="WP_331932771.1">
    <property type="nucleotide sequence ID" value="NZ_JBEPLU010000001.1"/>
</dbReference>
<accession>A0ABV2EDF7</accession>
<keyword evidence="1" id="KW-0732">Signal</keyword>
<proteinExistence type="predicted"/>
<comment type="caution">
    <text evidence="2">The sequence shown here is derived from an EMBL/GenBank/DDBJ whole genome shotgun (WGS) entry which is preliminary data.</text>
</comment>